<proteinExistence type="inferred from homology"/>
<evidence type="ECO:0000259" key="10">
    <source>
        <dbReference type="PROSITE" id="PS50929"/>
    </source>
</evidence>
<dbReference type="Pfam" id="PF00664">
    <property type="entry name" value="ABC_membrane"/>
    <property type="match status" value="1"/>
</dbReference>
<evidence type="ECO:0000313" key="11">
    <source>
        <dbReference type="EMBL" id="AWN41967.1"/>
    </source>
</evidence>
<dbReference type="CDD" id="cd03228">
    <property type="entry name" value="ABCC_MRP_Like"/>
    <property type="match status" value="1"/>
</dbReference>
<dbReference type="PROSITE" id="PS00211">
    <property type="entry name" value="ABC_TRANSPORTER_1"/>
    <property type="match status" value="1"/>
</dbReference>
<keyword evidence="12" id="KW-1185">Reference proteome</keyword>
<evidence type="ECO:0000256" key="8">
    <source>
        <dbReference type="SAM" id="Phobius"/>
    </source>
</evidence>
<dbReference type="InterPro" id="IPR003439">
    <property type="entry name" value="ABC_transporter-like_ATP-bd"/>
</dbReference>
<comment type="similarity">
    <text evidence="2">Belongs to the ABC transporter superfamily.</text>
</comment>
<dbReference type="GO" id="GO:0016887">
    <property type="term" value="F:ATP hydrolysis activity"/>
    <property type="evidence" value="ECO:0007669"/>
    <property type="project" value="InterPro"/>
</dbReference>
<dbReference type="SUPFAM" id="SSF90123">
    <property type="entry name" value="ABC transporter transmembrane region"/>
    <property type="match status" value="1"/>
</dbReference>
<dbReference type="GO" id="GO:0005524">
    <property type="term" value="F:ATP binding"/>
    <property type="evidence" value="ECO:0007669"/>
    <property type="project" value="UniProtKB-KW"/>
</dbReference>
<dbReference type="SUPFAM" id="SSF52540">
    <property type="entry name" value="P-loop containing nucleoside triphosphate hydrolases"/>
    <property type="match status" value="1"/>
</dbReference>
<evidence type="ECO:0000256" key="2">
    <source>
        <dbReference type="ARBA" id="ARBA00005417"/>
    </source>
</evidence>
<dbReference type="Proteomes" id="UP000245926">
    <property type="component" value="Chromosome"/>
</dbReference>
<feature type="domain" description="ABC transporter" evidence="9">
    <location>
        <begin position="369"/>
        <end position="602"/>
    </location>
</feature>
<keyword evidence="7 8" id="KW-0472">Membrane</keyword>
<evidence type="ECO:0000256" key="6">
    <source>
        <dbReference type="ARBA" id="ARBA00022989"/>
    </source>
</evidence>
<dbReference type="GO" id="GO:0140359">
    <property type="term" value="F:ABC-type transporter activity"/>
    <property type="evidence" value="ECO:0007669"/>
    <property type="project" value="InterPro"/>
</dbReference>
<dbReference type="AlphaFoldDB" id="A0A2U8W796"/>
<keyword evidence="5" id="KW-0067">ATP-binding</keyword>
<dbReference type="KEGG" id="mets:DK389_17550"/>
<keyword evidence="3 8" id="KW-0812">Transmembrane</keyword>
<evidence type="ECO:0000256" key="1">
    <source>
        <dbReference type="ARBA" id="ARBA00004651"/>
    </source>
</evidence>
<dbReference type="GO" id="GO:0034040">
    <property type="term" value="F:ATPase-coupled lipid transmembrane transporter activity"/>
    <property type="evidence" value="ECO:0007669"/>
    <property type="project" value="TreeGrafter"/>
</dbReference>
<dbReference type="PROSITE" id="PS50929">
    <property type="entry name" value="ABC_TM1F"/>
    <property type="match status" value="1"/>
</dbReference>
<sequence>MTPPAVRRPLCVRAAGPSSRIRGSDREGAGPMHRARTSFGWRWIARVLRLRRGQMIRLLMVVAAGYGAGLVFPIATQRIVDAIVAGRADLPLAGLALLAMAAITAEVALFSRRQTLVIGLGTFLDRRISRRVFAHLLRVRLDGARFRSGEIINHFQHVTKIRDFVLHQVPNAVIDAGGAVVALGLVLHYDAAVAITLVAAAPIIVLVASNQISEIWKSAEAYYKATGNRNSTLAETVNGLVTVRSLALEASRMRRWERVTAKALAELRAVMDLQRRYGVHAQAVSRGMTLLVIGVGCWRMYGGHLTVGEFLAIQVVAARITGPVLGSADILRMTQEVNVAIGQVGELLRLPTERARLHPPLRRLGPGGIRIEGVSLTYPGSDKPALRDVSLDLPERGIVAIVGRNGSGKSTLLRILLGLQRDYLGRIEVGGADLRDYDPRWLRGRIGAVDQDTVLFSGSVADNLAERRKDRAALRDALRFAGVLDTVEGLPEELATELGESGRSLSGGQRQRLSIARAVIRDPALAFLDEPTAFLDPEAALALERNLTAWGRDRLLILVTHNLAAVRQADQIVVLDDGCVLGAGRHEDLIRRVPVYASLWDDHTRSLREHAGAGSDRAPIPA</sequence>
<dbReference type="EMBL" id="CP029550">
    <property type="protein sequence ID" value="AWN41967.1"/>
    <property type="molecule type" value="Genomic_DNA"/>
</dbReference>
<dbReference type="PANTHER" id="PTHR24221">
    <property type="entry name" value="ATP-BINDING CASSETTE SUB-FAMILY B"/>
    <property type="match status" value="1"/>
</dbReference>
<dbReference type="InterPro" id="IPR017871">
    <property type="entry name" value="ABC_transporter-like_CS"/>
</dbReference>
<feature type="transmembrane region" description="Helical" evidence="8">
    <location>
        <begin position="191"/>
        <end position="208"/>
    </location>
</feature>
<evidence type="ECO:0000259" key="9">
    <source>
        <dbReference type="PROSITE" id="PS50893"/>
    </source>
</evidence>
<dbReference type="InterPro" id="IPR011527">
    <property type="entry name" value="ABC1_TM_dom"/>
</dbReference>
<dbReference type="PANTHER" id="PTHR24221:SF654">
    <property type="entry name" value="ATP-BINDING CASSETTE SUB-FAMILY B MEMBER 6"/>
    <property type="match status" value="1"/>
</dbReference>
<dbReference type="OrthoDB" id="9787557at2"/>
<dbReference type="InterPro" id="IPR003593">
    <property type="entry name" value="AAA+_ATPase"/>
</dbReference>
<dbReference type="SMART" id="SM00382">
    <property type="entry name" value="AAA"/>
    <property type="match status" value="1"/>
</dbReference>
<evidence type="ECO:0008006" key="13">
    <source>
        <dbReference type="Google" id="ProtNLM"/>
    </source>
</evidence>
<feature type="transmembrane region" description="Helical" evidence="8">
    <location>
        <begin position="92"/>
        <end position="110"/>
    </location>
</feature>
<accession>A0A2U8W796</accession>
<feature type="domain" description="ABC transmembrane type-1" evidence="10">
    <location>
        <begin position="67"/>
        <end position="336"/>
    </location>
</feature>
<dbReference type="InterPro" id="IPR036640">
    <property type="entry name" value="ABC1_TM_sf"/>
</dbReference>
<evidence type="ECO:0000256" key="4">
    <source>
        <dbReference type="ARBA" id="ARBA00022741"/>
    </source>
</evidence>
<dbReference type="Gene3D" id="1.20.1560.10">
    <property type="entry name" value="ABC transporter type 1, transmembrane domain"/>
    <property type="match status" value="1"/>
</dbReference>
<evidence type="ECO:0000256" key="7">
    <source>
        <dbReference type="ARBA" id="ARBA00023136"/>
    </source>
</evidence>
<evidence type="ECO:0000256" key="3">
    <source>
        <dbReference type="ARBA" id="ARBA00022692"/>
    </source>
</evidence>
<dbReference type="GO" id="GO:0005886">
    <property type="term" value="C:plasma membrane"/>
    <property type="evidence" value="ECO:0007669"/>
    <property type="project" value="UniProtKB-SubCell"/>
</dbReference>
<evidence type="ECO:0000256" key="5">
    <source>
        <dbReference type="ARBA" id="ARBA00022840"/>
    </source>
</evidence>
<reference evidence="12" key="1">
    <citation type="submission" date="2018-05" db="EMBL/GenBank/DDBJ databases">
        <title>Complete Genome Sequence of Methylobacterium sp. 17SD2-17.</title>
        <authorList>
            <person name="Srinivasan S."/>
        </authorList>
    </citation>
    <scope>NUCLEOTIDE SEQUENCE [LARGE SCALE GENOMIC DNA]</scope>
    <source>
        <strain evidence="12">17SD2-17</strain>
    </source>
</reference>
<name>A0A2U8W796_9HYPH</name>
<dbReference type="Pfam" id="PF00005">
    <property type="entry name" value="ABC_tran"/>
    <property type="match status" value="1"/>
</dbReference>
<comment type="subcellular location">
    <subcellularLocation>
        <location evidence="1">Cell membrane</location>
        <topology evidence="1">Multi-pass membrane protein</topology>
    </subcellularLocation>
</comment>
<organism evidence="11 12">
    <name type="scientific">Methylobacterium durans</name>
    <dbReference type="NCBI Taxonomy" id="2202825"/>
    <lineage>
        <taxon>Bacteria</taxon>
        <taxon>Pseudomonadati</taxon>
        <taxon>Pseudomonadota</taxon>
        <taxon>Alphaproteobacteria</taxon>
        <taxon>Hyphomicrobiales</taxon>
        <taxon>Methylobacteriaceae</taxon>
        <taxon>Methylobacterium</taxon>
    </lineage>
</organism>
<dbReference type="InterPro" id="IPR039421">
    <property type="entry name" value="Type_1_exporter"/>
</dbReference>
<evidence type="ECO:0000313" key="12">
    <source>
        <dbReference type="Proteomes" id="UP000245926"/>
    </source>
</evidence>
<keyword evidence="4" id="KW-0547">Nucleotide-binding</keyword>
<feature type="transmembrane region" description="Helical" evidence="8">
    <location>
        <begin position="58"/>
        <end position="80"/>
    </location>
</feature>
<dbReference type="PROSITE" id="PS50893">
    <property type="entry name" value="ABC_TRANSPORTER_2"/>
    <property type="match status" value="1"/>
</dbReference>
<keyword evidence="6 8" id="KW-1133">Transmembrane helix</keyword>
<feature type="transmembrane region" description="Helical" evidence="8">
    <location>
        <begin position="164"/>
        <end position="185"/>
    </location>
</feature>
<protein>
    <recommendedName>
        <fullName evidence="13">ABC transporter ATP-binding protein</fullName>
    </recommendedName>
</protein>
<gene>
    <name evidence="11" type="ORF">DK389_17550</name>
</gene>
<dbReference type="InterPro" id="IPR027417">
    <property type="entry name" value="P-loop_NTPase"/>
</dbReference>
<dbReference type="Gene3D" id="3.40.50.300">
    <property type="entry name" value="P-loop containing nucleotide triphosphate hydrolases"/>
    <property type="match status" value="1"/>
</dbReference>